<keyword evidence="1" id="KW-1133">Transmembrane helix</keyword>
<accession>A0A6N7WSK6</accession>
<evidence type="ECO:0000256" key="1">
    <source>
        <dbReference type="SAM" id="Phobius"/>
    </source>
</evidence>
<gene>
    <name evidence="2" type="ORF">FYJ82_07150</name>
</gene>
<keyword evidence="1" id="KW-0812">Transmembrane</keyword>
<dbReference type="Proteomes" id="UP000471052">
    <property type="component" value="Unassembled WGS sequence"/>
</dbReference>
<name>A0A6N7WSK6_STRAY</name>
<dbReference type="AlphaFoldDB" id="A0A6N7WSK6"/>
<dbReference type="OrthoDB" id="2234755at2"/>
<feature type="transmembrane region" description="Helical" evidence="1">
    <location>
        <begin position="73"/>
        <end position="96"/>
    </location>
</feature>
<organism evidence="2 3">
    <name type="scientific">Streptococcus alactolyticus</name>
    <dbReference type="NCBI Taxonomy" id="29389"/>
    <lineage>
        <taxon>Bacteria</taxon>
        <taxon>Bacillati</taxon>
        <taxon>Bacillota</taxon>
        <taxon>Bacilli</taxon>
        <taxon>Lactobacillales</taxon>
        <taxon>Streptococcaceae</taxon>
        <taxon>Streptococcus</taxon>
    </lineage>
</organism>
<reference evidence="2 3" key="1">
    <citation type="submission" date="2019-08" db="EMBL/GenBank/DDBJ databases">
        <title>In-depth cultivation of the pig gut microbiome towards novel bacterial diversity and tailored functional studies.</title>
        <authorList>
            <person name="Wylensek D."/>
            <person name="Hitch T.C.A."/>
            <person name="Clavel T."/>
        </authorList>
    </citation>
    <scope>NUCLEOTIDE SEQUENCE [LARGE SCALE GENOMIC DNA]</scope>
    <source>
        <strain evidence="2 3">BL-178-WT-3A</strain>
    </source>
</reference>
<protein>
    <submittedName>
        <fullName evidence="2">Uncharacterized protein</fullName>
    </submittedName>
</protein>
<dbReference type="EMBL" id="VUNP01000032">
    <property type="protein sequence ID" value="MST54156.1"/>
    <property type="molecule type" value="Genomic_DNA"/>
</dbReference>
<comment type="caution">
    <text evidence="2">The sequence shown here is derived from an EMBL/GenBank/DDBJ whole genome shotgun (WGS) entry which is preliminary data.</text>
</comment>
<sequence length="99" mass="11608">MESELNMGDFTMSQDAYSKTEIDLKLDKINSDTQHGFERIDLKFDNFEKRIENLLLSQENKRIEEQAKNRREFIYWFVGLFISSIIGIAAIIVTILTTK</sequence>
<evidence type="ECO:0000313" key="3">
    <source>
        <dbReference type="Proteomes" id="UP000471052"/>
    </source>
</evidence>
<keyword evidence="1" id="KW-0472">Membrane</keyword>
<proteinExistence type="predicted"/>
<evidence type="ECO:0000313" key="2">
    <source>
        <dbReference type="EMBL" id="MST54156.1"/>
    </source>
</evidence>